<comment type="similarity">
    <text evidence="9">Belongs to the peptidase M15D family.</text>
</comment>
<feature type="binding site" evidence="9">
    <location>
        <position position="179"/>
    </location>
    <ligand>
        <name>Zn(2+)</name>
        <dbReference type="ChEBI" id="CHEBI:29105"/>
        <note>catalytic</note>
    </ligand>
</feature>
<comment type="caution">
    <text evidence="11">The sequence shown here is derived from an EMBL/GenBank/DDBJ whole genome shotgun (WGS) entry which is preliminary data.</text>
</comment>
<keyword evidence="4 9" id="KW-0378">Hydrolase</keyword>
<evidence type="ECO:0000313" key="11">
    <source>
        <dbReference type="EMBL" id="TYK34616.1"/>
    </source>
</evidence>
<keyword evidence="8" id="KW-0961">Cell wall biogenesis/degradation</keyword>
<dbReference type="AlphaFoldDB" id="A0A5D3FUJ7"/>
<organism evidence="11 12">
    <name type="scientific">Bacteroides pyogenes</name>
    <dbReference type="NCBI Taxonomy" id="310300"/>
    <lineage>
        <taxon>Bacteria</taxon>
        <taxon>Pseudomonadati</taxon>
        <taxon>Bacteroidota</taxon>
        <taxon>Bacteroidia</taxon>
        <taxon>Bacteroidales</taxon>
        <taxon>Bacteroidaceae</taxon>
        <taxon>Bacteroides</taxon>
    </lineage>
</organism>
<keyword evidence="6 9" id="KW-0224">Dipeptidase</keyword>
<dbReference type="GO" id="GO:0006508">
    <property type="term" value="P:proteolysis"/>
    <property type="evidence" value="ECO:0007669"/>
    <property type="project" value="UniProtKB-KW"/>
</dbReference>
<dbReference type="GO" id="GO:0071555">
    <property type="term" value="P:cell wall organization"/>
    <property type="evidence" value="ECO:0007669"/>
    <property type="project" value="UniProtKB-KW"/>
</dbReference>
<dbReference type="Proteomes" id="UP000324383">
    <property type="component" value="Unassembled WGS sequence"/>
</dbReference>
<evidence type="ECO:0000256" key="10">
    <source>
        <dbReference type="SAM" id="SignalP"/>
    </source>
</evidence>
<feature type="signal peptide" evidence="10">
    <location>
        <begin position="1"/>
        <end position="20"/>
    </location>
</feature>
<dbReference type="GO" id="GO:0160237">
    <property type="term" value="F:D-Ala-D-Ala dipeptidase activity"/>
    <property type="evidence" value="ECO:0007669"/>
    <property type="project" value="UniProtKB-EC"/>
</dbReference>
<evidence type="ECO:0000256" key="3">
    <source>
        <dbReference type="ARBA" id="ARBA00022723"/>
    </source>
</evidence>
<keyword evidence="10" id="KW-0732">Signal</keyword>
<comment type="cofactor">
    <cofactor evidence="9">
        <name>Zn(2+)</name>
        <dbReference type="ChEBI" id="CHEBI:29105"/>
    </cofactor>
    <text evidence="9">Binds 1 zinc ion per subunit.</text>
</comment>
<name>A0A5D3FUJ7_9BACE</name>
<dbReference type="SUPFAM" id="SSF55166">
    <property type="entry name" value="Hedgehog/DD-peptidase"/>
    <property type="match status" value="1"/>
</dbReference>
<evidence type="ECO:0000256" key="7">
    <source>
        <dbReference type="ARBA" id="ARBA00023049"/>
    </source>
</evidence>
<sequence length="263" mass="30042">MNIIKSKSTAALFLSVLLSACTLHGNKQRGQEEEERIAKEIRSETAIEAEEENENDRTAYPKSRMALYMDSLGLKNIAEADTSIIVRLMYATPDNFTGKTLYEDLKEAYLHPEALEALLRAHRALKQRHPSYRFIVYDAARPLSVQQQMWDAVKGTSRYRYVSNPARGGGLHNYGLAVDIGILDSLGNPLPMGTKVDHLGMESHIMQEDVLVRRGKISEEERQNRLLLRQAMKAGGFRPLPSEWWHFNFRSRDEARRNYPVIP</sequence>
<dbReference type="HAMAP" id="MF_01924">
    <property type="entry name" value="A_A_dipeptidase"/>
    <property type="match status" value="1"/>
</dbReference>
<keyword evidence="3 9" id="KW-0479">Metal-binding</keyword>
<evidence type="ECO:0000313" key="12">
    <source>
        <dbReference type="Proteomes" id="UP000324383"/>
    </source>
</evidence>
<dbReference type="EC" id="3.4.13.22" evidence="9"/>
<evidence type="ECO:0000256" key="4">
    <source>
        <dbReference type="ARBA" id="ARBA00022801"/>
    </source>
</evidence>
<accession>A0A5D3FUJ7</accession>
<gene>
    <name evidence="11" type="ORF">FNJ60_03755</name>
</gene>
<comment type="catalytic activity">
    <reaction evidence="1 9">
        <text>D-alanyl-D-alanine + H2O = 2 D-alanine</text>
        <dbReference type="Rhea" id="RHEA:20661"/>
        <dbReference type="ChEBI" id="CHEBI:15377"/>
        <dbReference type="ChEBI" id="CHEBI:57416"/>
        <dbReference type="ChEBI" id="CHEBI:57822"/>
        <dbReference type="EC" id="3.4.13.22"/>
    </reaction>
</comment>
<dbReference type="PROSITE" id="PS51257">
    <property type="entry name" value="PROKAR_LIPOPROTEIN"/>
    <property type="match status" value="1"/>
</dbReference>
<comment type="function">
    <text evidence="9">Catalyzes hydrolysis of the D-alanyl-D-alanine dipeptide.</text>
</comment>
<dbReference type="EMBL" id="VKLW01000006">
    <property type="protein sequence ID" value="TYK34616.1"/>
    <property type="molecule type" value="Genomic_DNA"/>
</dbReference>
<keyword evidence="12" id="KW-1185">Reference proteome</keyword>
<dbReference type="PANTHER" id="PTHR43126:SF2">
    <property type="entry name" value="D-ALANYL-D-ALANINE DIPEPTIDASE"/>
    <property type="match status" value="1"/>
</dbReference>
<protein>
    <recommendedName>
        <fullName evidence="9">D-alanyl-D-alanine dipeptidase</fullName>
        <shortName evidence="9">D-Ala-D-Ala dipeptidase</shortName>
        <ecNumber evidence="9">3.4.13.22</ecNumber>
    </recommendedName>
</protein>
<dbReference type="Pfam" id="PF01427">
    <property type="entry name" value="Peptidase_M15"/>
    <property type="match status" value="1"/>
</dbReference>
<feature type="binding site" evidence="9">
    <location>
        <position position="172"/>
    </location>
    <ligand>
        <name>Zn(2+)</name>
        <dbReference type="ChEBI" id="CHEBI:29105"/>
        <note>catalytic</note>
    </ligand>
</feature>
<keyword evidence="2 9" id="KW-0645">Protease</keyword>
<evidence type="ECO:0000256" key="6">
    <source>
        <dbReference type="ARBA" id="ARBA00022997"/>
    </source>
</evidence>
<dbReference type="InterPro" id="IPR000755">
    <property type="entry name" value="A_A_dipeptidase"/>
</dbReference>
<evidence type="ECO:0000256" key="1">
    <source>
        <dbReference type="ARBA" id="ARBA00001362"/>
    </source>
</evidence>
<dbReference type="PANTHER" id="PTHR43126">
    <property type="entry name" value="D-ALANYL-D-ALANINE DIPEPTIDASE"/>
    <property type="match status" value="1"/>
</dbReference>
<feature type="active site" description="Proton donor/acceptor" evidence="9">
    <location>
        <position position="243"/>
    </location>
</feature>
<evidence type="ECO:0000256" key="8">
    <source>
        <dbReference type="ARBA" id="ARBA00023316"/>
    </source>
</evidence>
<dbReference type="InterPro" id="IPR009045">
    <property type="entry name" value="Zn_M74/Hedgehog-like"/>
</dbReference>
<dbReference type="GO" id="GO:0008237">
    <property type="term" value="F:metallopeptidase activity"/>
    <property type="evidence" value="ECO:0007669"/>
    <property type="project" value="UniProtKB-KW"/>
</dbReference>
<feature type="binding site" evidence="9">
    <location>
        <position position="246"/>
    </location>
    <ligand>
        <name>Zn(2+)</name>
        <dbReference type="ChEBI" id="CHEBI:29105"/>
        <note>catalytic</note>
    </ligand>
</feature>
<dbReference type="Gene3D" id="3.30.1380.10">
    <property type="match status" value="1"/>
</dbReference>
<feature type="site" description="Transition state stabilizer" evidence="9">
    <location>
        <position position="141"/>
    </location>
</feature>
<dbReference type="GO" id="GO:0008270">
    <property type="term" value="F:zinc ion binding"/>
    <property type="evidence" value="ECO:0007669"/>
    <property type="project" value="UniProtKB-UniRule"/>
</dbReference>
<evidence type="ECO:0000256" key="2">
    <source>
        <dbReference type="ARBA" id="ARBA00022670"/>
    </source>
</evidence>
<evidence type="ECO:0000256" key="5">
    <source>
        <dbReference type="ARBA" id="ARBA00022833"/>
    </source>
</evidence>
<keyword evidence="7 9" id="KW-0482">Metalloprotease</keyword>
<evidence type="ECO:0000256" key="9">
    <source>
        <dbReference type="HAMAP-Rule" id="MF_01924"/>
    </source>
</evidence>
<proteinExistence type="inferred from homology"/>
<dbReference type="CDD" id="cd14840">
    <property type="entry name" value="D-Ala-D-Ala_dipeptidase_Aad"/>
    <property type="match status" value="1"/>
</dbReference>
<feature type="chain" id="PRO_5030116516" description="D-alanyl-D-alanine dipeptidase" evidence="10">
    <location>
        <begin position="21"/>
        <end position="263"/>
    </location>
</feature>
<reference evidence="11 12" key="1">
    <citation type="submission" date="2019-07" db="EMBL/GenBank/DDBJ databases">
        <title>Draft Genome Sequences of Bacteroides pyogenes Strains Isolated from the Uterus Holstein Dairy Cows with Metritis.</title>
        <authorList>
            <person name="Cunha F."/>
            <person name="Galvao K.N."/>
            <person name="Jeon S.J."/>
            <person name="Jeong K.C."/>
        </authorList>
    </citation>
    <scope>NUCLEOTIDE SEQUENCE [LARGE SCALE GENOMIC DNA]</scope>
    <source>
        <strain evidence="11 12">KG-31</strain>
    </source>
</reference>
<keyword evidence="5 9" id="KW-0862">Zinc</keyword>